<gene>
    <name evidence="2" type="ORF">GJ744_010267</name>
</gene>
<evidence type="ECO:0000313" key="2">
    <source>
        <dbReference type="EMBL" id="KAF7507597.1"/>
    </source>
</evidence>
<sequence length="335" mass="37649">MGPSASRGRPPGGPPALELPLPMGGRRARSVPEPLPEGPGHGSPALDLLNLPEELQEQVILHSLEPSLARAFANSSSLRGRQVSNEQIYKVFILQAFFDNEPPLPVRQSHFAPAAYQFLTKTRRRKLQRDIVECRWFTWNLFQKYIPTLAHLALERQCRLHRNTEQRRGNDISSLPDIDNLADLIEHYIDHPHPKERRKTGLTDGRGSYNPYLNIIRRDLEPEKHVLRPVIFLAIPSRALNPISWTEEARHYLWVVAARVEVGSEYDAAAFERGLKKATNEQKSHIIAKLLEIRAIVSGQEEDQQGVPGRTVWALWAAWAAGAGGAPVGLNPFAI</sequence>
<protein>
    <submittedName>
        <fullName evidence="2">Uncharacterized protein</fullName>
    </submittedName>
</protein>
<reference evidence="2" key="1">
    <citation type="submission" date="2020-02" db="EMBL/GenBank/DDBJ databases">
        <authorList>
            <person name="Palmer J.M."/>
        </authorList>
    </citation>
    <scope>NUCLEOTIDE SEQUENCE</scope>
    <source>
        <strain evidence="2">EPUS1.4</strain>
        <tissue evidence="2">Thallus</tissue>
    </source>
</reference>
<evidence type="ECO:0000256" key="1">
    <source>
        <dbReference type="SAM" id="MobiDB-lite"/>
    </source>
</evidence>
<dbReference type="OrthoDB" id="10339345at2759"/>
<proteinExistence type="predicted"/>
<organism evidence="2 3">
    <name type="scientific">Endocarpon pusillum</name>
    <dbReference type="NCBI Taxonomy" id="364733"/>
    <lineage>
        <taxon>Eukaryota</taxon>
        <taxon>Fungi</taxon>
        <taxon>Dikarya</taxon>
        <taxon>Ascomycota</taxon>
        <taxon>Pezizomycotina</taxon>
        <taxon>Eurotiomycetes</taxon>
        <taxon>Chaetothyriomycetidae</taxon>
        <taxon>Verrucariales</taxon>
        <taxon>Verrucariaceae</taxon>
        <taxon>Endocarpon</taxon>
    </lineage>
</organism>
<dbReference type="AlphaFoldDB" id="A0A8H7E331"/>
<name>A0A8H7E331_9EURO</name>
<dbReference type="Proteomes" id="UP000606974">
    <property type="component" value="Unassembled WGS sequence"/>
</dbReference>
<accession>A0A8H7E331</accession>
<evidence type="ECO:0000313" key="3">
    <source>
        <dbReference type="Proteomes" id="UP000606974"/>
    </source>
</evidence>
<keyword evidence="3" id="KW-1185">Reference proteome</keyword>
<comment type="caution">
    <text evidence="2">The sequence shown here is derived from an EMBL/GenBank/DDBJ whole genome shotgun (WGS) entry which is preliminary data.</text>
</comment>
<feature type="region of interest" description="Disordered" evidence="1">
    <location>
        <begin position="1"/>
        <end position="47"/>
    </location>
</feature>
<dbReference type="EMBL" id="JAACFV010000066">
    <property type="protein sequence ID" value="KAF7507597.1"/>
    <property type="molecule type" value="Genomic_DNA"/>
</dbReference>
<feature type="compositionally biased region" description="Low complexity" evidence="1">
    <location>
        <begin position="1"/>
        <end position="25"/>
    </location>
</feature>